<protein>
    <submittedName>
        <fullName evidence="3">Uncharacterized protein</fullName>
    </submittedName>
</protein>
<proteinExistence type="predicted"/>
<organism evidence="3 4">
    <name type="scientific">Adineta ricciae</name>
    <name type="common">Rotifer</name>
    <dbReference type="NCBI Taxonomy" id="249248"/>
    <lineage>
        <taxon>Eukaryota</taxon>
        <taxon>Metazoa</taxon>
        <taxon>Spiralia</taxon>
        <taxon>Gnathifera</taxon>
        <taxon>Rotifera</taxon>
        <taxon>Eurotatoria</taxon>
        <taxon>Bdelloidea</taxon>
        <taxon>Adinetida</taxon>
        <taxon>Adinetidae</taxon>
        <taxon>Adineta</taxon>
    </lineage>
</organism>
<evidence type="ECO:0000313" key="2">
    <source>
        <dbReference type="EMBL" id="CAF1559324.1"/>
    </source>
</evidence>
<dbReference type="EMBL" id="CAJNOJ010002363">
    <property type="protein sequence ID" value="CAF1559324.1"/>
    <property type="molecule type" value="Genomic_DNA"/>
</dbReference>
<keyword evidence="4" id="KW-1185">Reference proteome</keyword>
<reference evidence="3" key="1">
    <citation type="submission" date="2021-02" db="EMBL/GenBank/DDBJ databases">
        <authorList>
            <person name="Nowell W R."/>
        </authorList>
    </citation>
    <scope>NUCLEOTIDE SEQUENCE</scope>
</reference>
<evidence type="ECO:0000313" key="3">
    <source>
        <dbReference type="EMBL" id="CAF1689889.1"/>
    </source>
</evidence>
<comment type="caution">
    <text evidence="3">The sequence shown here is derived from an EMBL/GenBank/DDBJ whole genome shotgun (WGS) entry which is preliminary data.</text>
</comment>
<evidence type="ECO:0000313" key="4">
    <source>
        <dbReference type="Proteomes" id="UP000663828"/>
    </source>
</evidence>
<dbReference type="EMBL" id="CAJNOR010019739">
    <property type="protein sequence ID" value="CAF1689889.1"/>
    <property type="molecule type" value="Genomic_DNA"/>
</dbReference>
<dbReference type="Proteomes" id="UP000663828">
    <property type="component" value="Unassembled WGS sequence"/>
</dbReference>
<feature type="region of interest" description="Disordered" evidence="1">
    <location>
        <begin position="1"/>
        <end position="25"/>
    </location>
</feature>
<gene>
    <name evidence="2" type="ORF">EDS130_LOCUS46486</name>
    <name evidence="3" type="ORF">XAT740_LOCUS63499</name>
</gene>
<feature type="compositionally biased region" description="Basic and acidic residues" evidence="1">
    <location>
        <begin position="1"/>
        <end position="14"/>
    </location>
</feature>
<feature type="non-terminal residue" evidence="3">
    <location>
        <position position="1"/>
    </location>
</feature>
<accession>A0A816HUM2</accession>
<name>A0A816HUM2_ADIRI</name>
<dbReference type="Proteomes" id="UP000663852">
    <property type="component" value="Unassembled WGS sequence"/>
</dbReference>
<evidence type="ECO:0000256" key="1">
    <source>
        <dbReference type="SAM" id="MobiDB-lite"/>
    </source>
</evidence>
<dbReference type="AlphaFoldDB" id="A0A816HUM2"/>
<sequence length="41" mass="4667">CGNRDGRSIMDGRKGSNGRNGEFPNFQDSEIEMDFLLWMSV</sequence>